<proteinExistence type="predicted"/>
<dbReference type="AlphaFoldDB" id="A0A9J6RBJ2"/>
<dbReference type="InterPro" id="IPR027417">
    <property type="entry name" value="P-loop_NTPase"/>
</dbReference>
<name>A0A9J6RBJ2_9BACI</name>
<keyword evidence="2" id="KW-1185">Reference proteome</keyword>
<dbReference type="SUPFAM" id="SSF52540">
    <property type="entry name" value="P-loop containing nucleoside triphosphate hydrolases"/>
    <property type="match status" value="1"/>
</dbReference>
<gene>
    <name evidence="1" type="ORF">OWO01_06775</name>
</gene>
<evidence type="ECO:0000313" key="2">
    <source>
        <dbReference type="Proteomes" id="UP001084197"/>
    </source>
</evidence>
<comment type="caution">
    <text evidence="1">The sequence shown here is derived from an EMBL/GenBank/DDBJ whole genome shotgun (WGS) entry which is preliminary data.</text>
</comment>
<dbReference type="Gene3D" id="3.40.50.300">
    <property type="entry name" value="P-loop containing nucleotide triphosphate hydrolases"/>
    <property type="match status" value="1"/>
</dbReference>
<dbReference type="EMBL" id="JAPRAT010000010">
    <property type="protein sequence ID" value="MCZ0702911.1"/>
    <property type="molecule type" value="Genomic_DNA"/>
</dbReference>
<reference evidence="1" key="1">
    <citation type="submission" date="2022-11" db="EMBL/GenBank/DDBJ databases">
        <title>WGS of Natronobacillus azotifigens 24KS-1, an anaerobic diazotrophic haloalkaliphile from soda-rich habitats.</title>
        <authorList>
            <person name="Sorokin D.Y."/>
            <person name="Merkel A.Y."/>
        </authorList>
    </citation>
    <scope>NUCLEOTIDE SEQUENCE</scope>
    <source>
        <strain evidence="1">24KS-1</strain>
    </source>
</reference>
<organism evidence="1 2">
    <name type="scientific">Natronobacillus azotifigens</name>
    <dbReference type="NCBI Taxonomy" id="472978"/>
    <lineage>
        <taxon>Bacteria</taxon>
        <taxon>Bacillati</taxon>
        <taxon>Bacillota</taxon>
        <taxon>Bacilli</taxon>
        <taxon>Bacillales</taxon>
        <taxon>Bacillaceae</taxon>
        <taxon>Natronobacillus</taxon>
    </lineage>
</organism>
<dbReference type="RefSeq" id="WP_268779680.1">
    <property type="nucleotide sequence ID" value="NZ_JAPRAT010000010.1"/>
</dbReference>
<sequence length="207" mass="23723">MNSKRKVIAVCGSSSGVGKTTLVNHLVSVIPNSRAFFFDSYESTTIYPENMFQKLVTGEEINPEDIRNNEFYEDLLKLSFGGSVIDPMNRVIKSADYLIVEEPFGNLRFGMKELIDYVICIDLPFDIALARRLVRNYRENFTDLSYEERETLIMEYLEQYLHGGRIGYKKVFNWVAGCSDLMINGMKSTEEQGEDVLNALQNAKLLR</sequence>
<protein>
    <recommendedName>
        <fullName evidence="3">Uridine kinase</fullName>
    </recommendedName>
</protein>
<dbReference type="Proteomes" id="UP001084197">
    <property type="component" value="Unassembled WGS sequence"/>
</dbReference>
<evidence type="ECO:0000313" key="1">
    <source>
        <dbReference type="EMBL" id="MCZ0702911.1"/>
    </source>
</evidence>
<accession>A0A9J6RBJ2</accession>
<evidence type="ECO:0008006" key="3">
    <source>
        <dbReference type="Google" id="ProtNLM"/>
    </source>
</evidence>